<organism evidence="1 2">
    <name type="scientific">Panagrolaimus sp. ES5</name>
    <dbReference type="NCBI Taxonomy" id="591445"/>
    <lineage>
        <taxon>Eukaryota</taxon>
        <taxon>Metazoa</taxon>
        <taxon>Ecdysozoa</taxon>
        <taxon>Nematoda</taxon>
        <taxon>Chromadorea</taxon>
        <taxon>Rhabditida</taxon>
        <taxon>Tylenchina</taxon>
        <taxon>Panagrolaimomorpha</taxon>
        <taxon>Panagrolaimoidea</taxon>
        <taxon>Panagrolaimidae</taxon>
        <taxon>Panagrolaimus</taxon>
    </lineage>
</organism>
<proteinExistence type="predicted"/>
<dbReference type="Proteomes" id="UP000887579">
    <property type="component" value="Unplaced"/>
</dbReference>
<dbReference type="WBParaSite" id="ES5_v2.g29633.t1">
    <property type="protein sequence ID" value="ES5_v2.g29633.t1"/>
    <property type="gene ID" value="ES5_v2.g29633"/>
</dbReference>
<protein>
    <submittedName>
        <fullName evidence="2">Uncharacterized protein</fullName>
    </submittedName>
</protein>
<evidence type="ECO:0000313" key="2">
    <source>
        <dbReference type="WBParaSite" id="ES5_v2.g29633.t1"/>
    </source>
</evidence>
<evidence type="ECO:0000313" key="1">
    <source>
        <dbReference type="Proteomes" id="UP000887579"/>
    </source>
</evidence>
<accession>A0AC34GIZ4</accession>
<sequence length="123" mass="12721">TAPNSAEIYIENGVILSDSLVNRQAQPVALVFGTDGAIVNPSNPADIFNGDDQTTTDVNDGSFPKIISIGCSGCPVITPEAGSIKSTTEAPSTCIAAPNSAEIYIENGVVLSDSEFNRQAHPV</sequence>
<reference evidence="2" key="1">
    <citation type="submission" date="2022-11" db="UniProtKB">
        <authorList>
            <consortium name="WormBaseParasite"/>
        </authorList>
    </citation>
    <scope>IDENTIFICATION</scope>
</reference>
<name>A0AC34GIZ4_9BILA</name>